<evidence type="ECO:0000256" key="1">
    <source>
        <dbReference type="SAM" id="MobiDB-lite"/>
    </source>
</evidence>
<dbReference type="RefSeq" id="XP_024673403.1">
    <property type="nucleotide sequence ID" value="XM_024818333.1"/>
</dbReference>
<name>A0A2I2FFK5_ASPCN</name>
<dbReference type="AlphaFoldDB" id="A0A2I2FFK5"/>
<feature type="compositionally biased region" description="Polar residues" evidence="1">
    <location>
        <begin position="93"/>
        <end position="104"/>
    </location>
</feature>
<feature type="region of interest" description="Disordered" evidence="1">
    <location>
        <begin position="83"/>
        <end position="110"/>
    </location>
</feature>
<evidence type="ECO:0000313" key="2">
    <source>
        <dbReference type="EMBL" id="PLB39391.1"/>
    </source>
</evidence>
<organism evidence="2 3">
    <name type="scientific">Aspergillus candidus</name>
    <dbReference type="NCBI Taxonomy" id="41067"/>
    <lineage>
        <taxon>Eukaryota</taxon>
        <taxon>Fungi</taxon>
        <taxon>Dikarya</taxon>
        <taxon>Ascomycota</taxon>
        <taxon>Pezizomycotina</taxon>
        <taxon>Eurotiomycetes</taxon>
        <taxon>Eurotiomycetidae</taxon>
        <taxon>Eurotiales</taxon>
        <taxon>Aspergillaceae</taxon>
        <taxon>Aspergillus</taxon>
        <taxon>Aspergillus subgen. Circumdati</taxon>
    </lineage>
</organism>
<evidence type="ECO:0000313" key="3">
    <source>
        <dbReference type="Proteomes" id="UP000234585"/>
    </source>
</evidence>
<reference evidence="2 3" key="1">
    <citation type="submission" date="2017-12" db="EMBL/GenBank/DDBJ databases">
        <authorList>
            <consortium name="DOE Joint Genome Institute"/>
            <person name="Haridas S."/>
            <person name="Kjaerbolling I."/>
            <person name="Vesth T.C."/>
            <person name="Frisvad J.C."/>
            <person name="Nybo J.L."/>
            <person name="Theobald S."/>
            <person name="Kuo A."/>
            <person name="Bowyer P."/>
            <person name="Matsuda Y."/>
            <person name="Mondo S."/>
            <person name="Lyhne E.K."/>
            <person name="Kogle M.E."/>
            <person name="Clum A."/>
            <person name="Lipzen A."/>
            <person name="Salamov A."/>
            <person name="Ngan C.Y."/>
            <person name="Daum C."/>
            <person name="Chiniquy J."/>
            <person name="Barry K."/>
            <person name="LaButti K."/>
            <person name="Simmons B.A."/>
            <person name="Magnuson J.K."/>
            <person name="Mortensen U.H."/>
            <person name="Larsen T.O."/>
            <person name="Grigoriev I.V."/>
            <person name="Baker S.E."/>
            <person name="Andersen M.R."/>
            <person name="Nordberg H.P."/>
            <person name="Cantor M.N."/>
            <person name="Hua S.X."/>
        </authorList>
    </citation>
    <scope>NUCLEOTIDE SEQUENCE [LARGE SCALE GENOMIC DNA]</scope>
    <source>
        <strain evidence="2 3">CBS 102.13</strain>
    </source>
</reference>
<keyword evidence="3" id="KW-1185">Reference proteome</keyword>
<dbReference type="Proteomes" id="UP000234585">
    <property type="component" value="Unassembled WGS sequence"/>
</dbReference>
<protein>
    <submittedName>
        <fullName evidence="2">Uncharacterized protein</fullName>
    </submittedName>
</protein>
<proteinExistence type="predicted"/>
<accession>A0A2I2FFK5</accession>
<dbReference type="EMBL" id="KZ559130">
    <property type="protein sequence ID" value="PLB39391.1"/>
    <property type="molecule type" value="Genomic_DNA"/>
</dbReference>
<sequence length="110" mass="12757">MRFHTPQFFFCFLECIFFSPPLFFCSYFSCFLTLSCLLASSPPSPSFPFSFRHFNFVPLISLSFPSQVVWDLGSRTCCPLSTAEKMKPPRTPILTSTQTTYGQRQDQRQR</sequence>
<gene>
    <name evidence="2" type="ORF">BDW47DRAFT_15653</name>
</gene>
<dbReference type="GeneID" id="36525493"/>